<dbReference type="PANTHER" id="PTHR23342:SF0">
    <property type="entry name" value="N-ACETYLGLUTAMATE SYNTHASE, MITOCHONDRIAL"/>
    <property type="match status" value="1"/>
</dbReference>
<dbReference type="InterPro" id="IPR001048">
    <property type="entry name" value="Asp/Glu/Uridylate_kinase"/>
</dbReference>
<keyword evidence="15" id="KW-1185">Reference proteome</keyword>
<dbReference type="EMBL" id="JBHPON010000002">
    <property type="protein sequence ID" value="MFC6036051.1"/>
    <property type="molecule type" value="Genomic_DNA"/>
</dbReference>
<evidence type="ECO:0000256" key="8">
    <source>
        <dbReference type="ARBA" id="ARBA00022777"/>
    </source>
</evidence>
<dbReference type="InterPro" id="IPR036393">
    <property type="entry name" value="AceGlu_kinase-like_sf"/>
</dbReference>
<comment type="pathway">
    <text evidence="1">Amino-acid biosynthesis; L-arginine biosynthesis; N(2)-acetyl-L-ornithine from L-glutamate: step 2/4.</text>
</comment>
<keyword evidence="9" id="KW-0067">ATP-binding</keyword>
<organism evidence="14 15">
    <name type="scientific">Hyphococcus aureus</name>
    <dbReference type="NCBI Taxonomy" id="2666033"/>
    <lineage>
        <taxon>Bacteria</taxon>
        <taxon>Pseudomonadati</taxon>
        <taxon>Pseudomonadota</taxon>
        <taxon>Alphaproteobacteria</taxon>
        <taxon>Parvularculales</taxon>
        <taxon>Parvularculaceae</taxon>
        <taxon>Hyphococcus</taxon>
    </lineage>
</organism>
<dbReference type="Pfam" id="PF04768">
    <property type="entry name" value="NAT"/>
    <property type="match status" value="1"/>
</dbReference>
<dbReference type="NCBIfam" id="TIGR00761">
    <property type="entry name" value="argB"/>
    <property type="match status" value="1"/>
</dbReference>
<keyword evidence="7" id="KW-0547">Nucleotide-binding</keyword>
<dbReference type="EC" id="2.7.2.8" evidence="2"/>
<comment type="catalytic activity">
    <reaction evidence="12">
        <text>N-acetyl-L-glutamate + ATP = N-acetyl-L-glutamyl 5-phosphate + ADP</text>
        <dbReference type="Rhea" id="RHEA:14629"/>
        <dbReference type="ChEBI" id="CHEBI:30616"/>
        <dbReference type="ChEBI" id="CHEBI:44337"/>
        <dbReference type="ChEBI" id="CHEBI:57936"/>
        <dbReference type="ChEBI" id="CHEBI:456216"/>
        <dbReference type="EC" id="2.7.2.8"/>
    </reaction>
</comment>
<dbReference type="InterPro" id="IPR004662">
    <property type="entry name" value="AcgluKinase_fam"/>
</dbReference>
<keyword evidence="8 14" id="KW-0418">Kinase</keyword>
<dbReference type="RefSeq" id="WP_379882721.1">
    <property type="nucleotide sequence ID" value="NZ_JBHPON010000002.1"/>
</dbReference>
<comment type="caution">
    <text evidence="14">The sequence shown here is derived from an EMBL/GenBank/DDBJ whole genome shotgun (WGS) entry which is preliminary data.</text>
</comment>
<keyword evidence="4" id="KW-0055">Arginine biosynthesis</keyword>
<name>A0ABW1KZI2_9PROT</name>
<gene>
    <name evidence="14" type="ORF">ACFMB1_10880</name>
</gene>
<dbReference type="PIRSF" id="PIRSF036441">
    <property type="entry name" value="NAGK_DUF619"/>
    <property type="match status" value="1"/>
</dbReference>
<evidence type="ECO:0000256" key="3">
    <source>
        <dbReference type="ARBA" id="ARBA00021197"/>
    </source>
</evidence>
<evidence type="ECO:0000256" key="6">
    <source>
        <dbReference type="ARBA" id="ARBA00022679"/>
    </source>
</evidence>
<dbReference type="PANTHER" id="PTHR23342">
    <property type="entry name" value="N-ACETYLGLUTAMATE SYNTHASE"/>
    <property type="match status" value="1"/>
</dbReference>
<evidence type="ECO:0000313" key="14">
    <source>
        <dbReference type="EMBL" id="MFC6036051.1"/>
    </source>
</evidence>
<protein>
    <recommendedName>
        <fullName evidence="3">Acetylglutamate kinase</fullName>
        <ecNumber evidence="2">2.7.2.8</ecNumber>
    </recommendedName>
    <alternativeName>
        <fullName evidence="10">N-acetyl-L-glutamate 5-phosphotransferase</fullName>
    </alternativeName>
    <alternativeName>
        <fullName evidence="11">NAG kinase</fullName>
    </alternativeName>
</protein>
<evidence type="ECO:0000256" key="5">
    <source>
        <dbReference type="ARBA" id="ARBA00022605"/>
    </source>
</evidence>
<dbReference type="GO" id="GO:0003991">
    <property type="term" value="F:acetylglutamate kinase activity"/>
    <property type="evidence" value="ECO:0007669"/>
    <property type="project" value="UniProtKB-EC"/>
</dbReference>
<dbReference type="Proteomes" id="UP001596116">
    <property type="component" value="Unassembled WGS sequence"/>
</dbReference>
<dbReference type="InterPro" id="IPR006855">
    <property type="entry name" value="Vertebrate-like_GNAT_dom"/>
</dbReference>
<evidence type="ECO:0000256" key="11">
    <source>
        <dbReference type="ARBA" id="ARBA00030639"/>
    </source>
</evidence>
<evidence type="ECO:0000256" key="2">
    <source>
        <dbReference type="ARBA" id="ARBA00013065"/>
    </source>
</evidence>
<evidence type="ECO:0000256" key="9">
    <source>
        <dbReference type="ARBA" id="ARBA00022840"/>
    </source>
</evidence>
<dbReference type="Pfam" id="PF00696">
    <property type="entry name" value="AA_kinase"/>
    <property type="match status" value="1"/>
</dbReference>
<evidence type="ECO:0000256" key="1">
    <source>
        <dbReference type="ARBA" id="ARBA00004828"/>
    </source>
</evidence>
<reference evidence="14 15" key="1">
    <citation type="submission" date="2024-09" db="EMBL/GenBank/DDBJ databases">
        <authorList>
            <person name="Zhang Z.-H."/>
        </authorList>
    </citation>
    <scope>NUCLEOTIDE SEQUENCE [LARGE SCALE GENOMIC DNA]</scope>
    <source>
        <strain evidence="14 15">HHTR114</strain>
    </source>
</reference>
<dbReference type="Gene3D" id="3.40.1160.10">
    <property type="entry name" value="Acetylglutamate kinase-like"/>
    <property type="match status" value="1"/>
</dbReference>
<dbReference type="NCBIfam" id="NF003387">
    <property type="entry name" value="PRK04531.1-2"/>
    <property type="match status" value="1"/>
</dbReference>
<keyword evidence="6 14" id="KW-0808">Transferase</keyword>
<proteinExistence type="predicted"/>
<sequence>MTQTAFTRQTIVQLLSNMSDGKEIRAYLQRFSEVDQSRFAVIKIGGAILNEQLEETASALAFLHTVGLTPIVLHGGGPQLDLALKERGVETKKVDGLRVTDADTLDVARDVFIGENIKLVEAVRKQGVEAEGLIAGVIEADYLDKDKLGFVGEPTTIRQGLISSVVRSGAMPILTCLGIAPGGQIVNVNGDTATRALVEALQPMKIVFLTGVGGLLDKHGSVMHSINLASDFDKLMKASWVEGGMRLKLTEIKRLLEASPLSTSVSITTPSGLIQELFTHGGSGTLVRMGEMIKLVTDKTELDRDRTEALVENAFGRKLKGSWWDGLDLHQVHMSASYRAGAILTKIDDFIYLDKFAVVEDARGEGLSRTVWRGFVKDNPAFFWRSRTTNGFNAFYHDSADGSVKAGPWTVFWKGEKDWARISRIAERVAAMPASFVGDDAS</sequence>
<dbReference type="SUPFAM" id="SSF53633">
    <property type="entry name" value="Carbamate kinase-like"/>
    <property type="match status" value="1"/>
</dbReference>
<accession>A0ABW1KZI2</accession>
<feature type="domain" description="N-acetyltransferase" evidence="13">
    <location>
        <begin position="291"/>
        <end position="437"/>
    </location>
</feature>
<dbReference type="NCBIfam" id="NF003386">
    <property type="entry name" value="PRK04531.1-1"/>
    <property type="match status" value="1"/>
</dbReference>
<evidence type="ECO:0000256" key="4">
    <source>
        <dbReference type="ARBA" id="ARBA00022571"/>
    </source>
</evidence>
<evidence type="ECO:0000259" key="13">
    <source>
        <dbReference type="PROSITE" id="PS51731"/>
    </source>
</evidence>
<dbReference type="InterPro" id="IPR011242">
    <property type="entry name" value="ArgB_GNAT"/>
</dbReference>
<evidence type="ECO:0000256" key="10">
    <source>
        <dbReference type="ARBA" id="ARBA00030178"/>
    </source>
</evidence>
<dbReference type="Gene3D" id="3.40.630.30">
    <property type="match status" value="1"/>
</dbReference>
<keyword evidence="5" id="KW-0028">Amino-acid biosynthesis</keyword>
<evidence type="ECO:0000256" key="12">
    <source>
        <dbReference type="ARBA" id="ARBA00048141"/>
    </source>
</evidence>
<evidence type="ECO:0000256" key="7">
    <source>
        <dbReference type="ARBA" id="ARBA00022741"/>
    </source>
</evidence>
<dbReference type="PROSITE" id="PS51731">
    <property type="entry name" value="GNAT_NAGS"/>
    <property type="match status" value="1"/>
</dbReference>
<evidence type="ECO:0000313" key="15">
    <source>
        <dbReference type="Proteomes" id="UP001596116"/>
    </source>
</evidence>